<reference evidence="1 2" key="1">
    <citation type="submission" date="2016-11" db="EMBL/GenBank/DDBJ databases">
        <authorList>
            <person name="Jaros S."/>
            <person name="Januszkiewicz K."/>
            <person name="Wedrychowicz H."/>
        </authorList>
    </citation>
    <scope>NUCLEOTIDE SEQUENCE [LARGE SCALE GENOMIC DNA]</scope>
    <source>
        <strain evidence="1 2">DSM 19022</strain>
    </source>
</reference>
<dbReference type="InterPro" id="IPR029058">
    <property type="entry name" value="AB_hydrolase_fold"/>
</dbReference>
<dbReference type="Gene3D" id="3.40.50.1820">
    <property type="entry name" value="alpha/beta hydrolase"/>
    <property type="match status" value="1"/>
</dbReference>
<accession>A0A1M6BE79</accession>
<dbReference type="AlphaFoldDB" id="A0A1M6BE79"/>
<name>A0A1M6BE79_9FIRM</name>
<sequence length="146" mass="16684">MSFGGATAGIYLGSDEANENVDFAILDCPINNMRYMFSTEMERMDIGIPIVFLMSMGNIVTKMKLGFSYDDADVCKHIEKSKVPLLVINTKTDRVTPYFMGEDIYNSVTHDNKRMFTVDDSAHGEVFFDYPDENDRNIIEFIEQFT</sequence>
<dbReference type="SUPFAM" id="SSF53474">
    <property type="entry name" value="alpha/beta-Hydrolases"/>
    <property type="match status" value="1"/>
</dbReference>
<organism evidence="1 2">
    <name type="scientific">Lutispora thermophila DSM 19022</name>
    <dbReference type="NCBI Taxonomy" id="1122184"/>
    <lineage>
        <taxon>Bacteria</taxon>
        <taxon>Bacillati</taxon>
        <taxon>Bacillota</taxon>
        <taxon>Clostridia</taxon>
        <taxon>Lutisporales</taxon>
        <taxon>Lutisporaceae</taxon>
        <taxon>Lutispora</taxon>
    </lineage>
</organism>
<dbReference type="EMBL" id="FQZS01000003">
    <property type="protein sequence ID" value="SHI46977.1"/>
    <property type="molecule type" value="Genomic_DNA"/>
</dbReference>
<dbReference type="Proteomes" id="UP000184442">
    <property type="component" value="Unassembled WGS sequence"/>
</dbReference>
<proteinExistence type="predicted"/>
<dbReference type="STRING" id="1122184.SAMN02745176_00418"/>
<keyword evidence="2" id="KW-1185">Reference proteome</keyword>
<evidence type="ECO:0000313" key="2">
    <source>
        <dbReference type="Proteomes" id="UP000184442"/>
    </source>
</evidence>
<gene>
    <name evidence="1" type="ORF">SAMN02745176_00418</name>
</gene>
<evidence type="ECO:0000313" key="1">
    <source>
        <dbReference type="EMBL" id="SHI46977.1"/>
    </source>
</evidence>
<protein>
    <recommendedName>
        <fullName evidence="3">Alpha/beta hydrolase family protein</fullName>
    </recommendedName>
</protein>
<evidence type="ECO:0008006" key="3">
    <source>
        <dbReference type="Google" id="ProtNLM"/>
    </source>
</evidence>